<evidence type="ECO:0000313" key="2">
    <source>
        <dbReference type="EMBL" id="MFC4717229.1"/>
    </source>
</evidence>
<protein>
    <submittedName>
        <fullName evidence="2">Thiamine pyrophosphate-binding protein</fullName>
    </submittedName>
</protein>
<name>A0ABV9MQA4_9MICC</name>
<comment type="caution">
    <text evidence="2">The sequence shown here is derived from an EMBL/GenBank/DDBJ whole genome shotgun (WGS) entry which is preliminary data.</text>
</comment>
<dbReference type="InterPro" id="IPR012001">
    <property type="entry name" value="Thiamin_PyroP_enz_TPP-bd_dom"/>
</dbReference>
<accession>A0ABV9MQA4</accession>
<dbReference type="Proteomes" id="UP001595884">
    <property type="component" value="Unassembled WGS sequence"/>
</dbReference>
<evidence type="ECO:0000259" key="1">
    <source>
        <dbReference type="Pfam" id="PF02776"/>
    </source>
</evidence>
<feature type="domain" description="Thiamine pyrophosphate enzyme N-terminal TPP-binding" evidence="1">
    <location>
        <begin position="6"/>
        <end position="119"/>
    </location>
</feature>
<organism evidence="2 3">
    <name type="scientific">Glutamicibacter bergerei</name>
    <dbReference type="NCBI Taxonomy" id="256702"/>
    <lineage>
        <taxon>Bacteria</taxon>
        <taxon>Bacillati</taxon>
        <taxon>Actinomycetota</taxon>
        <taxon>Actinomycetes</taxon>
        <taxon>Micrococcales</taxon>
        <taxon>Micrococcaceae</taxon>
        <taxon>Glutamicibacter</taxon>
    </lineage>
</organism>
<sequence length="123" mass="13049">MSSQSVADELIARLHTWGVTRLFGYSGDGINPILGALRRSESGMSFVQARHEENAAFMAVAHSKYGLGQYADEHTADQNAAVDLGVMLATQGPGAVHLLNGLYDAKLDSMPVLAIVGQQTPPP</sequence>
<dbReference type="Pfam" id="PF02776">
    <property type="entry name" value="TPP_enzyme_N"/>
    <property type="match status" value="1"/>
</dbReference>
<evidence type="ECO:0000313" key="3">
    <source>
        <dbReference type="Proteomes" id="UP001595884"/>
    </source>
</evidence>
<dbReference type="PANTHER" id="PTHR42981:SF2">
    <property type="entry name" value="PYRUVATE DEHYDROGENASE [UBIQUINONE]"/>
    <property type="match status" value="1"/>
</dbReference>
<dbReference type="SUPFAM" id="SSF52518">
    <property type="entry name" value="Thiamin diphosphate-binding fold (THDP-binding)"/>
    <property type="match status" value="1"/>
</dbReference>
<gene>
    <name evidence="2" type="ORF">ACFO7V_13945</name>
</gene>
<keyword evidence="3" id="KW-1185">Reference proteome</keyword>
<dbReference type="RefSeq" id="WP_346059841.1">
    <property type="nucleotide sequence ID" value="NZ_BAAAVQ010000064.1"/>
</dbReference>
<reference evidence="3" key="1">
    <citation type="journal article" date="2019" name="Int. J. Syst. Evol. Microbiol.">
        <title>The Global Catalogue of Microorganisms (GCM) 10K type strain sequencing project: providing services to taxonomists for standard genome sequencing and annotation.</title>
        <authorList>
            <consortium name="The Broad Institute Genomics Platform"/>
            <consortium name="The Broad Institute Genome Sequencing Center for Infectious Disease"/>
            <person name="Wu L."/>
            <person name="Ma J."/>
        </authorList>
    </citation>
    <scope>NUCLEOTIDE SEQUENCE [LARGE SCALE GENOMIC DNA]</scope>
    <source>
        <strain evidence="3">CGMCC 1.12849</strain>
    </source>
</reference>
<dbReference type="EMBL" id="JBHSHE010000063">
    <property type="protein sequence ID" value="MFC4717229.1"/>
    <property type="molecule type" value="Genomic_DNA"/>
</dbReference>
<dbReference type="InterPro" id="IPR029061">
    <property type="entry name" value="THDP-binding"/>
</dbReference>
<dbReference type="Gene3D" id="3.40.50.970">
    <property type="match status" value="1"/>
</dbReference>
<dbReference type="PANTHER" id="PTHR42981">
    <property type="entry name" value="PYRUVATE DEHYDROGENASE [UBIQUINONE]"/>
    <property type="match status" value="1"/>
</dbReference>
<proteinExistence type="predicted"/>
<dbReference type="InterPro" id="IPR047211">
    <property type="entry name" value="POXB-like"/>
</dbReference>